<name>A0A022L013_9MICO</name>
<evidence type="ECO:0008006" key="4">
    <source>
        <dbReference type="Google" id="ProtNLM"/>
    </source>
</evidence>
<organism evidence="2 3">
    <name type="scientific">Brachybacterium muris UCD-AY4</name>
    <dbReference type="NCBI Taxonomy" id="1249481"/>
    <lineage>
        <taxon>Bacteria</taxon>
        <taxon>Bacillati</taxon>
        <taxon>Actinomycetota</taxon>
        <taxon>Actinomycetes</taxon>
        <taxon>Micrococcales</taxon>
        <taxon>Dermabacteraceae</taxon>
        <taxon>Brachybacterium</taxon>
    </lineage>
</organism>
<evidence type="ECO:0000313" key="2">
    <source>
        <dbReference type="EMBL" id="EYT49018.1"/>
    </source>
</evidence>
<dbReference type="AlphaFoldDB" id="A0A022L013"/>
<reference evidence="2 3" key="1">
    <citation type="journal article" date="2013" name="Genome Announc.">
        <title>Draft genome sequence of an Actinobacterium, Brachybacterium muris strain UCD-AY4.</title>
        <authorList>
            <person name="Lo J.R."/>
            <person name="Lang J.M."/>
            <person name="Darling A.E."/>
            <person name="Eisen J.A."/>
            <person name="Coil D.A."/>
        </authorList>
    </citation>
    <scope>NUCLEOTIDE SEQUENCE [LARGE SCALE GENOMIC DNA]</scope>
    <source>
        <strain evidence="2 3">UCD-AY4</strain>
    </source>
</reference>
<dbReference type="RefSeq" id="WP_017823591.1">
    <property type="nucleotide sequence ID" value="NZ_AORC01000011.1"/>
</dbReference>
<comment type="caution">
    <text evidence="2">The sequence shown here is derived from an EMBL/GenBank/DDBJ whole genome shotgun (WGS) entry which is preliminary data.</text>
</comment>
<dbReference type="HOGENOM" id="CLU_899160_0_0_11"/>
<dbReference type="EMBL" id="AORC01000011">
    <property type="protein sequence ID" value="EYT49018.1"/>
    <property type="molecule type" value="Genomic_DNA"/>
</dbReference>
<gene>
    <name evidence="2" type="ORF">D641_0110330</name>
</gene>
<sequence length="310" mass="32742">MPGTDASRRLLAPADDTRPITLWGSSSMSSEGGDEGTPLPIRIHEHLALAAAPAVVHPFGVGATRSAHALLMRGLERPRLVPDPDATIDAAAVTDAAGATGAAAVTAVHLEPALPPQGPLRCPGDVDGVAGILDGTSGTWRFMADDPAAVLTPGTFRSALTAVADSSRQVLWLGKNNILEVEAVLEHTQRMWDATAHPAEDSLVLGHWPTFNDATGSSTGEALTEVNTEQASRYGDHFVDLQHLLTSEEGLTSAPIAHLQLMEQGSTHDALAQGVTPPLLVAEDHIHLNGWGNLLVSWAIGQRMRELRWI</sequence>
<evidence type="ECO:0000313" key="3">
    <source>
        <dbReference type="Proteomes" id="UP000019754"/>
    </source>
</evidence>
<dbReference type="STRING" id="1249481.D641_0110330"/>
<feature type="region of interest" description="Disordered" evidence="1">
    <location>
        <begin position="1"/>
        <end position="35"/>
    </location>
</feature>
<accession>A0A022L013</accession>
<protein>
    <recommendedName>
        <fullName evidence="4">SGNH hydrolase-type esterase domain-containing protein</fullName>
    </recommendedName>
</protein>
<evidence type="ECO:0000256" key="1">
    <source>
        <dbReference type="SAM" id="MobiDB-lite"/>
    </source>
</evidence>
<dbReference type="Proteomes" id="UP000019754">
    <property type="component" value="Unassembled WGS sequence"/>
</dbReference>
<keyword evidence="3" id="KW-1185">Reference proteome</keyword>
<proteinExistence type="predicted"/>
<dbReference type="SUPFAM" id="SSF52266">
    <property type="entry name" value="SGNH hydrolase"/>
    <property type="match status" value="1"/>
</dbReference>